<evidence type="ECO:0000313" key="1">
    <source>
        <dbReference type="EMBL" id="TQV77707.1"/>
    </source>
</evidence>
<dbReference type="AlphaFoldDB" id="A0A545TKH2"/>
<organism evidence="1 2">
    <name type="scientific">Denitrobaculum tricleocarpae</name>
    <dbReference type="NCBI Taxonomy" id="2591009"/>
    <lineage>
        <taxon>Bacteria</taxon>
        <taxon>Pseudomonadati</taxon>
        <taxon>Pseudomonadota</taxon>
        <taxon>Alphaproteobacteria</taxon>
        <taxon>Rhodospirillales</taxon>
        <taxon>Rhodospirillaceae</taxon>
        <taxon>Denitrobaculum</taxon>
    </lineage>
</organism>
<dbReference type="RefSeq" id="WP_142898051.1">
    <property type="nucleotide sequence ID" value="NZ_ML660058.1"/>
</dbReference>
<accession>A0A545TKH2</accession>
<dbReference type="Proteomes" id="UP000315252">
    <property type="component" value="Unassembled WGS sequence"/>
</dbReference>
<proteinExistence type="predicted"/>
<evidence type="ECO:0000313" key="2">
    <source>
        <dbReference type="Proteomes" id="UP000315252"/>
    </source>
</evidence>
<gene>
    <name evidence="1" type="ORF">FKG95_19270</name>
</gene>
<reference evidence="1 2" key="1">
    <citation type="submission" date="2019-06" db="EMBL/GenBank/DDBJ databases">
        <title>Whole genome sequence for Rhodospirillaceae sp. R148.</title>
        <authorList>
            <person name="Wang G."/>
        </authorList>
    </citation>
    <scope>NUCLEOTIDE SEQUENCE [LARGE SCALE GENOMIC DNA]</scope>
    <source>
        <strain evidence="1 2">R148</strain>
    </source>
</reference>
<name>A0A545TKH2_9PROT</name>
<protein>
    <submittedName>
        <fullName evidence="1">Uncharacterized protein</fullName>
    </submittedName>
</protein>
<keyword evidence="2" id="KW-1185">Reference proteome</keyword>
<sequence>MSSACLQKAGSVETLSVPECGRAAPALTVLGGLSEALAVPLRLYDNERPAITATFKRRQRFSGQMSHAEYAAFLARLLGLLYSMVAIEPRTRHSDTRLRNLFAS</sequence>
<comment type="caution">
    <text evidence="1">The sequence shown here is derived from an EMBL/GenBank/DDBJ whole genome shotgun (WGS) entry which is preliminary data.</text>
</comment>
<dbReference type="EMBL" id="VHSH01000007">
    <property type="protein sequence ID" value="TQV77707.1"/>
    <property type="molecule type" value="Genomic_DNA"/>
</dbReference>